<evidence type="ECO:0000256" key="6">
    <source>
        <dbReference type="ARBA" id="ARBA00022840"/>
    </source>
</evidence>
<evidence type="ECO:0000256" key="9">
    <source>
        <dbReference type="SAM" id="MobiDB-lite"/>
    </source>
</evidence>
<dbReference type="PANTHER" id="PTHR43671">
    <property type="entry name" value="SERINE/THREONINE-PROTEIN KINASE NEK"/>
    <property type="match status" value="1"/>
</dbReference>
<keyword evidence="12" id="KW-1185">Reference proteome</keyword>
<dbReference type="InterPro" id="IPR050660">
    <property type="entry name" value="NEK_Ser/Thr_kinase"/>
</dbReference>
<evidence type="ECO:0000256" key="2">
    <source>
        <dbReference type="ARBA" id="ARBA00022527"/>
    </source>
</evidence>
<reference evidence="11" key="1">
    <citation type="journal article" date="2020" name="Stud. Mycol.">
        <title>101 Dothideomycetes genomes: a test case for predicting lifestyles and emergence of pathogens.</title>
        <authorList>
            <person name="Haridas S."/>
            <person name="Albert R."/>
            <person name="Binder M."/>
            <person name="Bloem J."/>
            <person name="Labutti K."/>
            <person name="Salamov A."/>
            <person name="Andreopoulos B."/>
            <person name="Baker S."/>
            <person name="Barry K."/>
            <person name="Bills G."/>
            <person name="Bluhm B."/>
            <person name="Cannon C."/>
            <person name="Castanera R."/>
            <person name="Culley D."/>
            <person name="Daum C."/>
            <person name="Ezra D."/>
            <person name="Gonzalez J."/>
            <person name="Henrissat B."/>
            <person name="Kuo A."/>
            <person name="Liang C."/>
            <person name="Lipzen A."/>
            <person name="Lutzoni F."/>
            <person name="Magnuson J."/>
            <person name="Mondo S."/>
            <person name="Nolan M."/>
            <person name="Ohm R."/>
            <person name="Pangilinan J."/>
            <person name="Park H.-J."/>
            <person name="Ramirez L."/>
            <person name="Alfaro M."/>
            <person name="Sun H."/>
            <person name="Tritt A."/>
            <person name="Yoshinaga Y."/>
            <person name="Zwiers L.-H."/>
            <person name="Turgeon B."/>
            <person name="Goodwin S."/>
            <person name="Spatafora J."/>
            <person name="Crous P."/>
            <person name="Grigoriev I."/>
        </authorList>
    </citation>
    <scope>NUCLEOTIDE SEQUENCE</scope>
    <source>
        <strain evidence="11">CBS 379.55</strain>
    </source>
</reference>
<dbReference type="GO" id="GO:0005524">
    <property type="term" value="F:ATP binding"/>
    <property type="evidence" value="ECO:0007669"/>
    <property type="project" value="UniProtKB-KW"/>
</dbReference>
<evidence type="ECO:0000256" key="1">
    <source>
        <dbReference type="ARBA" id="ARBA00012513"/>
    </source>
</evidence>
<feature type="compositionally biased region" description="Polar residues" evidence="9">
    <location>
        <begin position="7"/>
        <end position="18"/>
    </location>
</feature>
<keyword evidence="6" id="KW-0067">ATP-binding</keyword>
<dbReference type="PANTHER" id="PTHR43671:SF98">
    <property type="entry name" value="SERINE_THREONINE-PROTEIN KINASE NEK11"/>
    <property type="match status" value="1"/>
</dbReference>
<dbReference type="AlphaFoldDB" id="A0A6A6JYB1"/>
<dbReference type="InterPro" id="IPR008271">
    <property type="entry name" value="Ser/Thr_kinase_AS"/>
</dbReference>
<dbReference type="GeneID" id="54547985"/>
<feature type="region of interest" description="Disordered" evidence="9">
    <location>
        <begin position="364"/>
        <end position="519"/>
    </location>
</feature>
<evidence type="ECO:0000256" key="3">
    <source>
        <dbReference type="ARBA" id="ARBA00022679"/>
    </source>
</evidence>
<dbReference type="Gene3D" id="1.10.510.10">
    <property type="entry name" value="Transferase(Phosphotransferase) domain 1"/>
    <property type="match status" value="1"/>
</dbReference>
<keyword evidence="4" id="KW-0547">Nucleotide-binding</keyword>
<dbReference type="InterPro" id="IPR011009">
    <property type="entry name" value="Kinase-like_dom_sf"/>
</dbReference>
<evidence type="ECO:0000256" key="8">
    <source>
        <dbReference type="ARBA" id="ARBA00048679"/>
    </source>
</evidence>
<dbReference type="EMBL" id="ML986484">
    <property type="protein sequence ID" value="KAF2281621.1"/>
    <property type="molecule type" value="Genomic_DNA"/>
</dbReference>
<dbReference type="OrthoDB" id="310217at2759"/>
<accession>A0A6A6JYB1</accession>
<dbReference type="Gene3D" id="3.30.200.20">
    <property type="entry name" value="Phosphorylase Kinase, domain 1"/>
    <property type="match status" value="1"/>
</dbReference>
<dbReference type="EC" id="2.7.11.1" evidence="1"/>
<keyword evidence="3" id="KW-0808">Transferase</keyword>
<dbReference type="CDD" id="cd00180">
    <property type="entry name" value="PKc"/>
    <property type="match status" value="1"/>
</dbReference>
<evidence type="ECO:0000313" key="11">
    <source>
        <dbReference type="EMBL" id="KAF2281621.1"/>
    </source>
</evidence>
<dbReference type="InterPro" id="IPR000719">
    <property type="entry name" value="Prot_kinase_dom"/>
</dbReference>
<feature type="domain" description="Protein kinase" evidence="10">
    <location>
        <begin position="31"/>
        <end position="349"/>
    </location>
</feature>
<evidence type="ECO:0000259" key="10">
    <source>
        <dbReference type="PROSITE" id="PS50011"/>
    </source>
</evidence>
<feature type="compositionally biased region" description="Basic and acidic residues" evidence="9">
    <location>
        <begin position="364"/>
        <end position="383"/>
    </location>
</feature>
<evidence type="ECO:0000256" key="5">
    <source>
        <dbReference type="ARBA" id="ARBA00022777"/>
    </source>
</evidence>
<evidence type="ECO:0000256" key="7">
    <source>
        <dbReference type="ARBA" id="ARBA00047899"/>
    </source>
</evidence>
<comment type="catalytic activity">
    <reaction evidence="8">
        <text>L-seryl-[protein] + ATP = O-phospho-L-seryl-[protein] + ADP + H(+)</text>
        <dbReference type="Rhea" id="RHEA:17989"/>
        <dbReference type="Rhea" id="RHEA-COMP:9863"/>
        <dbReference type="Rhea" id="RHEA-COMP:11604"/>
        <dbReference type="ChEBI" id="CHEBI:15378"/>
        <dbReference type="ChEBI" id="CHEBI:29999"/>
        <dbReference type="ChEBI" id="CHEBI:30616"/>
        <dbReference type="ChEBI" id="CHEBI:83421"/>
        <dbReference type="ChEBI" id="CHEBI:456216"/>
        <dbReference type="EC" id="2.7.11.1"/>
    </reaction>
</comment>
<dbReference type="GO" id="GO:0004674">
    <property type="term" value="F:protein serine/threonine kinase activity"/>
    <property type="evidence" value="ECO:0007669"/>
    <property type="project" value="UniProtKB-KW"/>
</dbReference>
<sequence>MPHIQLVNESNAGSSEPQKMTIDPATFKRNFGRHNAISDGSDGSVTRYLDCRDPSRAVAVKTPSSANVHQQKALLHEIAIMELLTKCDQIVSLLGYDTNFMPYSPALFYEFCGMGDVQTYHTKLQRKYGRIPEETIWKLFADMSKGLQYIHCELPRPLIHGDFKTLNILVASPPGTGLREVPILPNFKICDFARAQPYSGPGNPGPFYNGTYEYGPPQAEQLLPQTPAVDIWALGASLQEFALGILPTQTRKRFCEEYRRRFGTNLWKIVQEGRQDLNEDRWRKHIPLVYRPLNADVQELRSKWDWPPGAAEPPRYSNALECWYHTCMQEKLDQRLTAAYLKEEVAPIAERRIKVLQAHRKVEEAKKKVEEAKKARQMKEKMKQGKKPLSSLPPHAARHLQIPAQPLAPSPAPRPAAAQGRTNAASPTPSRPPRDPRRPRRLQQREEMFLPFTNPPADRRRLPEPPNQKPEGQLPVIHVDGSSALTRKDFGLPPRAPQATRLRGRNRRPSETDSAMARKERKYLRGMKKELGNAVYSGRGG</sequence>
<dbReference type="Pfam" id="PF00069">
    <property type="entry name" value="Pkinase"/>
    <property type="match status" value="1"/>
</dbReference>
<dbReference type="PROSITE" id="PS00108">
    <property type="entry name" value="PROTEIN_KINASE_ST"/>
    <property type="match status" value="1"/>
</dbReference>
<evidence type="ECO:0000313" key="12">
    <source>
        <dbReference type="Proteomes" id="UP000800097"/>
    </source>
</evidence>
<organism evidence="11 12">
    <name type="scientific">Westerdykella ornata</name>
    <dbReference type="NCBI Taxonomy" id="318751"/>
    <lineage>
        <taxon>Eukaryota</taxon>
        <taxon>Fungi</taxon>
        <taxon>Dikarya</taxon>
        <taxon>Ascomycota</taxon>
        <taxon>Pezizomycotina</taxon>
        <taxon>Dothideomycetes</taxon>
        <taxon>Pleosporomycetidae</taxon>
        <taxon>Pleosporales</taxon>
        <taxon>Sporormiaceae</taxon>
        <taxon>Westerdykella</taxon>
    </lineage>
</organism>
<protein>
    <recommendedName>
        <fullName evidence="1">non-specific serine/threonine protein kinase</fullName>
        <ecNumber evidence="1">2.7.11.1</ecNumber>
    </recommendedName>
</protein>
<keyword evidence="2" id="KW-0723">Serine/threonine-protein kinase</keyword>
<keyword evidence="5 11" id="KW-0418">Kinase</keyword>
<gene>
    <name evidence="11" type="ORF">EI97DRAFT_34815</name>
</gene>
<comment type="catalytic activity">
    <reaction evidence="7">
        <text>L-threonyl-[protein] + ATP = O-phospho-L-threonyl-[protein] + ADP + H(+)</text>
        <dbReference type="Rhea" id="RHEA:46608"/>
        <dbReference type="Rhea" id="RHEA-COMP:11060"/>
        <dbReference type="Rhea" id="RHEA-COMP:11605"/>
        <dbReference type="ChEBI" id="CHEBI:15378"/>
        <dbReference type="ChEBI" id="CHEBI:30013"/>
        <dbReference type="ChEBI" id="CHEBI:30616"/>
        <dbReference type="ChEBI" id="CHEBI:61977"/>
        <dbReference type="ChEBI" id="CHEBI:456216"/>
        <dbReference type="EC" id="2.7.11.1"/>
    </reaction>
</comment>
<name>A0A6A6JYB1_WESOR</name>
<evidence type="ECO:0000256" key="4">
    <source>
        <dbReference type="ARBA" id="ARBA00022741"/>
    </source>
</evidence>
<dbReference type="Proteomes" id="UP000800097">
    <property type="component" value="Unassembled WGS sequence"/>
</dbReference>
<dbReference type="SUPFAM" id="SSF56112">
    <property type="entry name" value="Protein kinase-like (PK-like)"/>
    <property type="match status" value="1"/>
</dbReference>
<proteinExistence type="predicted"/>
<feature type="region of interest" description="Disordered" evidence="9">
    <location>
        <begin position="1"/>
        <end position="20"/>
    </location>
</feature>
<dbReference type="RefSeq" id="XP_033659158.1">
    <property type="nucleotide sequence ID" value="XM_033794810.1"/>
</dbReference>
<dbReference type="PROSITE" id="PS50011">
    <property type="entry name" value="PROTEIN_KINASE_DOM"/>
    <property type="match status" value="1"/>
</dbReference>